<dbReference type="CDD" id="cd12148">
    <property type="entry name" value="fungal_TF_MHR"/>
    <property type="match status" value="1"/>
</dbReference>
<reference evidence="5" key="1">
    <citation type="journal article" date="2021" name="Open Biol.">
        <title>Shared evolutionary footprints suggest mitochondrial oxidative damage underlies multiple complex I losses in fungi.</title>
        <authorList>
            <person name="Schikora-Tamarit M.A."/>
            <person name="Marcet-Houben M."/>
            <person name="Nosek J."/>
            <person name="Gabaldon T."/>
        </authorList>
    </citation>
    <scope>NUCLEOTIDE SEQUENCE</scope>
    <source>
        <strain evidence="5">CBS6075</strain>
    </source>
</reference>
<evidence type="ECO:0000313" key="6">
    <source>
        <dbReference type="Proteomes" id="UP000769157"/>
    </source>
</evidence>
<dbReference type="Pfam" id="PF04082">
    <property type="entry name" value="Fungal_trans"/>
    <property type="match status" value="1"/>
</dbReference>
<protein>
    <recommendedName>
        <fullName evidence="4">Zn(2)-C6 fungal-type domain-containing protein</fullName>
    </recommendedName>
</protein>
<dbReference type="CDD" id="cd00067">
    <property type="entry name" value="GAL4"/>
    <property type="match status" value="1"/>
</dbReference>
<dbReference type="GO" id="GO:0008270">
    <property type="term" value="F:zinc ion binding"/>
    <property type="evidence" value="ECO:0007669"/>
    <property type="project" value="InterPro"/>
</dbReference>
<organism evidence="5 6">
    <name type="scientific">Ogataea philodendri</name>
    <dbReference type="NCBI Taxonomy" id="1378263"/>
    <lineage>
        <taxon>Eukaryota</taxon>
        <taxon>Fungi</taxon>
        <taxon>Dikarya</taxon>
        <taxon>Ascomycota</taxon>
        <taxon>Saccharomycotina</taxon>
        <taxon>Pichiomycetes</taxon>
        <taxon>Pichiales</taxon>
        <taxon>Pichiaceae</taxon>
        <taxon>Ogataea</taxon>
    </lineage>
</organism>
<evidence type="ECO:0000313" key="5">
    <source>
        <dbReference type="EMBL" id="KAH3669215.1"/>
    </source>
</evidence>
<evidence type="ECO:0000256" key="1">
    <source>
        <dbReference type="ARBA" id="ARBA00004123"/>
    </source>
</evidence>
<dbReference type="OrthoDB" id="1747771at2759"/>
<dbReference type="InterPro" id="IPR050613">
    <property type="entry name" value="Sec_Metabolite_Reg"/>
</dbReference>
<dbReference type="PANTHER" id="PTHR31001">
    <property type="entry name" value="UNCHARACTERIZED TRANSCRIPTIONAL REGULATORY PROTEIN"/>
    <property type="match status" value="1"/>
</dbReference>
<dbReference type="InterPro" id="IPR007219">
    <property type="entry name" value="XnlR_reg_dom"/>
</dbReference>
<proteinExistence type="predicted"/>
<dbReference type="AlphaFoldDB" id="A0A9P8T8H7"/>
<dbReference type="PROSITE" id="PS00463">
    <property type="entry name" value="ZN2_CY6_FUNGAL_1"/>
    <property type="match status" value="1"/>
</dbReference>
<dbReference type="InterPro" id="IPR001138">
    <property type="entry name" value="Zn2Cys6_DnaBD"/>
</dbReference>
<dbReference type="PROSITE" id="PS50048">
    <property type="entry name" value="ZN2_CY6_FUNGAL_2"/>
    <property type="match status" value="1"/>
</dbReference>
<dbReference type="GO" id="GO:0000981">
    <property type="term" value="F:DNA-binding transcription factor activity, RNA polymerase II-specific"/>
    <property type="evidence" value="ECO:0007669"/>
    <property type="project" value="InterPro"/>
</dbReference>
<dbReference type="GO" id="GO:0005634">
    <property type="term" value="C:nucleus"/>
    <property type="evidence" value="ECO:0007669"/>
    <property type="project" value="UniProtKB-SubCell"/>
</dbReference>
<evidence type="ECO:0000256" key="3">
    <source>
        <dbReference type="ARBA" id="ARBA00023242"/>
    </source>
</evidence>
<feature type="domain" description="Zn(2)-C6 fungal-type" evidence="4">
    <location>
        <begin position="12"/>
        <end position="43"/>
    </location>
</feature>
<dbReference type="GeneID" id="70233304"/>
<dbReference type="Proteomes" id="UP000769157">
    <property type="component" value="Unassembled WGS sequence"/>
</dbReference>
<dbReference type="SUPFAM" id="SSF57701">
    <property type="entry name" value="Zn2/Cys6 DNA-binding domain"/>
    <property type="match status" value="1"/>
</dbReference>
<comment type="subcellular location">
    <subcellularLocation>
        <location evidence="1">Nucleus</location>
    </subcellularLocation>
</comment>
<gene>
    <name evidence="5" type="ORF">OGAPHI_001336</name>
</gene>
<comment type="caution">
    <text evidence="5">The sequence shown here is derived from an EMBL/GenBank/DDBJ whole genome shotgun (WGS) entry which is preliminary data.</text>
</comment>
<dbReference type="EMBL" id="JAEUBE010000137">
    <property type="protein sequence ID" value="KAH3669215.1"/>
    <property type="molecule type" value="Genomic_DNA"/>
</dbReference>
<name>A0A9P8T8H7_9ASCO</name>
<evidence type="ECO:0000256" key="2">
    <source>
        <dbReference type="ARBA" id="ARBA00022723"/>
    </source>
</evidence>
<keyword evidence="6" id="KW-1185">Reference proteome</keyword>
<dbReference type="GO" id="GO:0006351">
    <property type="term" value="P:DNA-templated transcription"/>
    <property type="evidence" value="ECO:0007669"/>
    <property type="project" value="InterPro"/>
</dbReference>
<dbReference type="SMART" id="SM00066">
    <property type="entry name" value="GAL4"/>
    <property type="match status" value="1"/>
</dbReference>
<dbReference type="RefSeq" id="XP_046063478.1">
    <property type="nucleotide sequence ID" value="XM_046202086.1"/>
</dbReference>
<dbReference type="GO" id="GO:0003677">
    <property type="term" value="F:DNA binding"/>
    <property type="evidence" value="ECO:0007669"/>
    <property type="project" value="InterPro"/>
</dbReference>
<keyword evidence="2" id="KW-0479">Metal-binding</keyword>
<dbReference type="Pfam" id="PF00172">
    <property type="entry name" value="Zn_clus"/>
    <property type="match status" value="1"/>
</dbReference>
<dbReference type="Gene3D" id="4.10.240.10">
    <property type="entry name" value="Zn(2)-C6 fungal-type DNA-binding domain"/>
    <property type="match status" value="1"/>
</dbReference>
<evidence type="ECO:0000259" key="4">
    <source>
        <dbReference type="PROSITE" id="PS50048"/>
    </source>
</evidence>
<reference evidence="5" key="2">
    <citation type="submission" date="2021-01" db="EMBL/GenBank/DDBJ databases">
        <authorList>
            <person name="Schikora-Tamarit M.A."/>
        </authorList>
    </citation>
    <scope>NUCLEOTIDE SEQUENCE</scope>
    <source>
        <strain evidence="5">CBS6075</strain>
    </source>
</reference>
<keyword evidence="3" id="KW-0539">Nucleus</keyword>
<sequence length="542" mass="62559">MISANRTVKGGSCLPCRLKKLKCNQELPCGSCVRRNTQADCQKNPPKAWISRIHKPSKHSRTESSKKRHPESIKVIASDCSVQKHIKSNSLASISARISGSNSTSSWVLYLVRLLPCKVDCDILVGLYLKNIHGLLWAIDEQQFRETYHLFWENTLRVTSLMDLAMIFAMLCAVSTALPRQVATILSKSHVITHNYTNIWYRACKQSIRSYELDRNPTEKQISVFLILQYCYLSNGDLFALRSYLGETVTACYLTGLHLESNDLSDKEMESRKQLWWNVFYIDTLVSFYTELPPFIKCKNSNCTTPDYREQNTPHVVLRNYNPASSPMLFSGNFYLTKLMKIANSIWDSHGNFCSSKKVIDAHFKILDSFILEIPWFLKVQKDKQLPEIPVYLQPIIYWSIVDLWSKIYLIRFKYSYKTVFESSFGSNTFEAIDILHERFPQYMSYDNLMLHSQTLTIIAYLLLASLKYTKTCHSSVINCVVRSLETQRDCPFANHEIYSIFRILATFSGKHACAIPEKLWINAGEMLKGRARFSQLSFQNQ</sequence>
<dbReference type="InterPro" id="IPR036864">
    <property type="entry name" value="Zn2-C6_fun-type_DNA-bd_sf"/>
</dbReference>
<accession>A0A9P8T8H7</accession>